<name>A0ABS2AP45_9ACTN</name>
<evidence type="ECO:0000313" key="2">
    <source>
        <dbReference type="Proteomes" id="UP000632138"/>
    </source>
</evidence>
<reference evidence="1 2" key="1">
    <citation type="submission" date="2021-01" db="EMBL/GenBank/DDBJ databases">
        <title>Actinoplanes sp. nov. LDG1-06 isolated from lichen.</title>
        <authorList>
            <person name="Saeng-In P."/>
            <person name="Phongsopitanun W."/>
            <person name="Kanchanasin P."/>
            <person name="Yuki M."/>
            <person name="Kudo T."/>
            <person name="Ohkuma M."/>
            <person name="Tanasupawat S."/>
        </authorList>
    </citation>
    <scope>NUCLEOTIDE SEQUENCE [LARGE SCALE GENOMIC DNA]</scope>
    <source>
        <strain evidence="1 2">LDG1-06</strain>
    </source>
</reference>
<evidence type="ECO:0000313" key="1">
    <source>
        <dbReference type="EMBL" id="MBM2621021.1"/>
    </source>
</evidence>
<dbReference type="EMBL" id="JAENHP010000017">
    <property type="protein sequence ID" value="MBM2621021.1"/>
    <property type="molecule type" value="Genomic_DNA"/>
</dbReference>
<dbReference type="Proteomes" id="UP000632138">
    <property type="component" value="Unassembled WGS sequence"/>
</dbReference>
<gene>
    <name evidence="1" type="ORF">JIG36_36525</name>
</gene>
<proteinExistence type="predicted"/>
<accession>A0ABS2AP45</accession>
<evidence type="ECO:0008006" key="3">
    <source>
        <dbReference type="Google" id="ProtNLM"/>
    </source>
</evidence>
<sequence length="116" mass="12935">MARQQWAQLPAALRNLITAHEGSIEHVHDPGAGSNADFAATLTVLDVGRVFCKGVRVDTDRAGFLRNEIRLNRHLPRDLVPRLRWSTEAEGWLIAVFDHVPGLRGAGYRGPCRERS</sequence>
<keyword evidence="2" id="KW-1185">Reference proteome</keyword>
<dbReference type="RefSeq" id="WP_203381005.1">
    <property type="nucleotide sequence ID" value="NZ_JAENHP010000017.1"/>
</dbReference>
<organism evidence="1 2">
    <name type="scientific">Paractinoplanes ovalisporus</name>
    <dbReference type="NCBI Taxonomy" id="2810368"/>
    <lineage>
        <taxon>Bacteria</taxon>
        <taxon>Bacillati</taxon>
        <taxon>Actinomycetota</taxon>
        <taxon>Actinomycetes</taxon>
        <taxon>Micromonosporales</taxon>
        <taxon>Micromonosporaceae</taxon>
        <taxon>Paractinoplanes</taxon>
    </lineage>
</organism>
<comment type="caution">
    <text evidence="1">The sequence shown here is derived from an EMBL/GenBank/DDBJ whole genome shotgun (WGS) entry which is preliminary data.</text>
</comment>
<protein>
    <recommendedName>
        <fullName evidence="3">Aminoglycoside phosphotransferase domain-containing protein</fullName>
    </recommendedName>
</protein>